<dbReference type="EMBL" id="CP142149">
    <property type="protein sequence ID" value="WSE27425.1"/>
    <property type="molecule type" value="Genomic_DNA"/>
</dbReference>
<evidence type="ECO:0000313" key="2">
    <source>
        <dbReference type="Proteomes" id="UP001330812"/>
    </source>
</evidence>
<dbReference type="RefSeq" id="WP_326566438.1">
    <property type="nucleotide sequence ID" value="NZ_CP142149.1"/>
</dbReference>
<name>A0ABZ1HZN2_9PSEU</name>
<reference evidence="1 2" key="1">
    <citation type="journal article" date="2015" name="Int. J. Syst. Evol. Microbiol.">
        <title>Amycolatopsis rhabdoformis sp. nov., an actinomycete isolated from a tropical forest soil.</title>
        <authorList>
            <person name="Souza W.R."/>
            <person name="Silva R.E."/>
            <person name="Goodfellow M."/>
            <person name="Busarakam K."/>
            <person name="Figueiro F.S."/>
            <person name="Ferreira D."/>
            <person name="Rodrigues-Filho E."/>
            <person name="Moraes L.A.B."/>
            <person name="Zucchi T.D."/>
        </authorList>
    </citation>
    <scope>NUCLEOTIDE SEQUENCE [LARGE SCALE GENOMIC DNA]</scope>
    <source>
        <strain evidence="1 2">NCIMB 14900</strain>
    </source>
</reference>
<protein>
    <submittedName>
        <fullName evidence="1">Oxidoreductase</fullName>
    </submittedName>
</protein>
<proteinExistence type="predicted"/>
<keyword evidence="2" id="KW-1185">Reference proteome</keyword>
<dbReference type="PROSITE" id="PS00086">
    <property type="entry name" value="CYTOCHROME_P450"/>
    <property type="match status" value="1"/>
</dbReference>
<gene>
    <name evidence="1" type="ORF">VSH64_31780</name>
</gene>
<dbReference type="Proteomes" id="UP001330812">
    <property type="component" value="Chromosome"/>
</dbReference>
<dbReference type="InterPro" id="IPR036396">
    <property type="entry name" value="Cyt_P450_sf"/>
</dbReference>
<accession>A0ABZ1HZN2</accession>
<organism evidence="1 2">
    <name type="scientific">Amycolatopsis rhabdoformis</name>
    <dbReference type="NCBI Taxonomy" id="1448059"/>
    <lineage>
        <taxon>Bacteria</taxon>
        <taxon>Bacillati</taxon>
        <taxon>Actinomycetota</taxon>
        <taxon>Actinomycetes</taxon>
        <taxon>Pseudonocardiales</taxon>
        <taxon>Pseudonocardiaceae</taxon>
        <taxon>Amycolatopsis</taxon>
    </lineage>
</organism>
<sequence length="189" mass="20363">MDPETILTTTPVPPLQVTVAWLRAMVARFSTGEDHTRRRALVLEELARIQPQALQEAASPKQPPVATLAQALGYAVNPEDVREIAKAYQPHFPQTPEADQACARLVQALGGTPDERTAAKIGILVQACDATEALIKNTHPPVPTTRRWVDGAEVAVDLRDHPFGAGPHACPGEDHAKALAQGALNNTRR</sequence>
<dbReference type="SUPFAM" id="SSF48264">
    <property type="entry name" value="Cytochrome P450"/>
    <property type="match status" value="1"/>
</dbReference>
<evidence type="ECO:0000313" key="1">
    <source>
        <dbReference type="EMBL" id="WSE27425.1"/>
    </source>
</evidence>
<dbReference type="InterPro" id="IPR017972">
    <property type="entry name" value="Cyt_P450_CS"/>
</dbReference>